<accession>A0A2C9W733</accession>
<organism evidence="2">
    <name type="scientific">Manihot esculenta</name>
    <name type="common">Cassava</name>
    <name type="synonym">Jatropha manihot</name>
    <dbReference type="NCBI Taxonomy" id="3983"/>
    <lineage>
        <taxon>Eukaryota</taxon>
        <taxon>Viridiplantae</taxon>
        <taxon>Streptophyta</taxon>
        <taxon>Embryophyta</taxon>
        <taxon>Tracheophyta</taxon>
        <taxon>Spermatophyta</taxon>
        <taxon>Magnoliopsida</taxon>
        <taxon>eudicotyledons</taxon>
        <taxon>Gunneridae</taxon>
        <taxon>Pentapetalae</taxon>
        <taxon>rosids</taxon>
        <taxon>fabids</taxon>
        <taxon>Malpighiales</taxon>
        <taxon>Euphorbiaceae</taxon>
        <taxon>Crotonoideae</taxon>
        <taxon>Manihoteae</taxon>
        <taxon>Manihot</taxon>
    </lineage>
</organism>
<keyword evidence="1" id="KW-0812">Transmembrane</keyword>
<proteinExistence type="predicted"/>
<evidence type="ECO:0000313" key="2">
    <source>
        <dbReference type="EMBL" id="OAY55136.1"/>
    </source>
</evidence>
<evidence type="ECO:0000256" key="1">
    <source>
        <dbReference type="SAM" id="Phobius"/>
    </source>
</evidence>
<dbReference type="AlphaFoldDB" id="A0A2C9W733"/>
<dbReference type="EMBL" id="CM004389">
    <property type="protein sequence ID" value="OAY55136.1"/>
    <property type="molecule type" value="Genomic_DNA"/>
</dbReference>
<feature type="transmembrane region" description="Helical" evidence="1">
    <location>
        <begin position="7"/>
        <end position="28"/>
    </location>
</feature>
<reference evidence="2" key="1">
    <citation type="submission" date="2016-02" db="EMBL/GenBank/DDBJ databases">
        <title>WGS assembly of Manihot esculenta.</title>
        <authorList>
            <person name="Bredeson J.V."/>
            <person name="Prochnik S.E."/>
            <person name="Lyons J.B."/>
            <person name="Schmutz J."/>
            <person name="Grimwood J."/>
            <person name="Vrebalov J."/>
            <person name="Bart R.S."/>
            <person name="Amuge T."/>
            <person name="Ferguson M.E."/>
            <person name="Green R."/>
            <person name="Putnam N."/>
            <person name="Stites J."/>
            <person name="Rounsley S."/>
            <person name="Rokhsar D.S."/>
        </authorList>
    </citation>
    <scope>NUCLEOTIDE SEQUENCE [LARGE SCALE GENOMIC DNA]</scope>
    <source>
        <tissue evidence="2">Leaf</tissue>
    </source>
</reference>
<sequence length="37" mass="4305">MVVKSYIYIKLLTIHFISIFFFLLLLAFHNSTVSATL</sequence>
<keyword evidence="1" id="KW-1133">Transmembrane helix</keyword>
<keyword evidence="1" id="KW-0472">Membrane</keyword>
<name>A0A2C9W733_MANES</name>
<gene>
    <name evidence="2" type="ORF">MANES_03G130400</name>
</gene>
<protein>
    <submittedName>
        <fullName evidence="2">Uncharacterized protein</fullName>
    </submittedName>
</protein>